<comment type="similarity">
    <text evidence="1">Belongs to the TENT family.</text>
</comment>
<evidence type="ECO:0000313" key="6">
    <source>
        <dbReference type="Proteomes" id="UP000593567"/>
    </source>
</evidence>
<evidence type="ECO:0000256" key="4">
    <source>
        <dbReference type="ARBA" id="ARBA00047933"/>
    </source>
</evidence>
<dbReference type="OrthoDB" id="10065073at2759"/>
<dbReference type="InterPro" id="IPR012937">
    <property type="entry name" value="TET5"/>
</dbReference>
<organism evidence="5 6">
    <name type="scientific">Bugula neritina</name>
    <name type="common">Brown bryozoan</name>
    <name type="synonym">Sertularia neritina</name>
    <dbReference type="NCBI Taxonomy" id="10212"/>
    <lineage>
        <taxon>Eukaryota</taxon>
        <taxon>Metazoa</taxon>
        <taxon>Spiralia</taxon>
        <taxon>Lophotrochozoa</taxon>
        <taxon>Bryozoa</taxon>
        <taxon>Gymnolaemata</taxon>
        <taxon>Cheilostomatida</taxon>
        <taxon>Flustrina</taxon>
        <taxon>Buguloidea</taxon>
        <taxon>Bugulidae</taxon>
        <taxon>Bugula</taxon>
    </lineage>
</organism>
<evidence type="ECO:0000313" key="5">
    <source>
        <dbReference type="EMBL" id="KAF6017797.1"/>
    </source>
</evidence>
<dbReference type="EC" id="2.7.7.19" evidence="2"/>
<dbReference type="Proteomes" id="UP000593567">
    <property type="component" value="Unassembled WGS sequence"/>
</dbReference>
<comment type="caution">
    <text evidence="5">The sequence shown here is derived from an EMBL/GenBank/DDBJ whole genome shotgun (WGS) entry which is preliminary data.</text>
</comment>
<dbReference type="Pfam" id="PF07984">
    <property type="entry name" value="NTP_transf_7"/>
    <property type="match status" value="1"/>
</dbReference>
<keyword evidence="6" id="KW-1185">Reference proteome</keyword>
<gene>
    <name evidence="5" type="ORF">EB796_023895</name>
</gene>
<dbReference type="GO" id="GO:0003723">
    <property type="term" value="F:RNA binding"/>
    <property type="evidence" value="ECO:0007669"/>
    <property type="project" value="TreeGrafter"/>
</dbReference>
<dbReference type="PANTHER" id="PTHR12974">
    <property type="entry name" value="PRION-LIKE- Q/N-RICH -DOMAIN-BEARING PROTEIN PROTEIN 44"/>
    <property type="match status" value="1"/>
</dbReference>
<accession>A0A7J7IW61</accession>
<dbReference type="GO" id="GO:1990817">
    <property type="term" value="F:poly(A) RNA polymerase activity"/>
    <property type="evidence" value="ECO:0007669"/>
    <property type="project" value="UniProtKB-EC"/>
</dbReference>
<name>A0A7J7IW61_BUGNE</name>
<evidence type="ECO:0000256" key="2">
    <source>
        <dbReference type="ARBA" id="ARBA00012388"/>
    </source>
</evidence>
<reference evidence="5" key="1">
    <citation type="submission" date="2020-06" db="EMBL/GenBank/DDBJ databases">
        <title>Draft genome of Bugula neritina, a colonial animal packing powerful symbionts and potential medicines.</title>
        <authorList>
            <person name="Rayko M."/>
        </authorList>
    </citation>
    <scope>NUCLEOTIDE SEQUENCE [LARGE SCALE GENOMIC DNA]</scope>
    <source>
        <strain evidence="5">Kwan_BN1</strain>
    </source>
</reference>
<keyword evidence="3" id="KW-0808">Transferase</keyword>
<protein>
    <recommendedName>
        <fullName evidence="2">polynucleotide adenylyltransferase</fullName>
        <ecNumber evidence="2">2.7.7.19</ecNumber>
    </recommendedName>
</protein>
<proteinExistence type="inferred from homology"/>
<dbReference type="SMART" id="SM01153">
    <property type="entry name" value="DUF1693"/>
    <property type="match status" value="1"/>
</dbReference>
<sequence>MQDLVQKVYGKLQENDIAIVDVRVNGSLASYIVGDSEQNHLSYNDIDLIFSVNLKTDEQLLKLKDLVIQCLLTYLPKEANLDRLSFAALTDAYVSKLVKVWSPTGDKWTLVTLSNNDGMNLELKFVDTMKRKYQFSVDSFQIILDSLMQFHQLSSAEMSEDFYPTVTVESVYGDYKEALYHLNKKLICTRSPQEIRGGGLLKYCDLLARGYTPECTVSHVETLERLMCSRFFIDYSDTQSQYQKLDSYLINHFGRDFPLMLLYLKKLLVVVNTSTVCLMGHERRQALDLISQMAYHVECEVERQRAVESDHFYMTYSQQNNKFNPFYDSYNYVHHHHYYSFHPTHAFYINPCLQHVY</sequence>
<evidence type="ECO:0000256" key="3">
    <source>
        <dbReference type="ARBA" id="ARBA00022679"/>
    </source>
</evidence>
<dbReference type="EMBL" id="VXIV02003360">
    <property type="protein sequence ID" value="KAF6017797.1"/>
    <property type="molecule type" value="Genomic_DNA"/>
</dbReference>
<dbReference type="GO" id="GO:0048255">
    <property type="term" value="P:mRNA stabilization"/>
    <property type="evidence" value="ECO:0007669"/>
    <property type="project" value="TreeGrafter"/>
</dbReference>
<comment type="catalytic activity">
    <reaction evidence="4">
        <text>RNA(n) + ATP = RNA(n)-3'-adenine ribonucleotide + diphosphate</text>
        <dbReference type="Rhea" id="RHEA:11332"/>
        <dbReference type="Rhea" id="RHEA-COMP:14527"/>
        <dbReference type="Rhea" id="RHEA-COMP:17347"/>
        <dbReference type="ChEBI" id="CHEBI:30616"/>
        <dbReference type="ChEBI" id="CHEBI:33019"/>
        <dbReference type="ChEBI" id="CHEBI:140395"/>
        <dbReference type="ChEBI" id="CHEBI:173115"/>
        <dbReference type="EC" id="2.7.7.19"/>
    </reaction>
    <physiologicalReaction direction="left-to-right" evidence="4">
        <dbReference type="Rhea" id="RHEA:11333"/>
    </physiologicalReaction>
</comment>
<dbReference type="PANTHER" id="PTHR12974:SF36">
    <property type="entry name" value="POLYNUCLEOTIDE ADENYLYLTRANSFERASE"/>
    <property type="match status" value="1"/>
</dbReference>
<dbReference type="AlphaFoldDB" id="A0A7J7IW61"/>
<evidence type="ECO:0000256" key="1">
    <source>
        <dbReference type="ARBA" id="ARBA00007631"/>
    </source>
</evidence>